<dbReference type="EMBL" id="BMLS01000001">
    <property type="protein sequence ID" value="GGO63666.1"/>
    <property type="molecule type" value="Genomic_DNA"/>
</dbReference>
<dbReference type="AlphaFoldDB" id="A0A918DGF9"/>
<evidence type="ECO:0000313" key="2">
    <source>
        <dbReference type="EMBL" id="GGO63666.1"/>
    </source>
</evidence>
<dbReference type="GO" id="GO:0003700">
    <property type="term" value="F:DNA-binding transcription factor activity"/>
    <property type="evidence" value="ECO:0007669"/>
    <property type="project" value="InterPro"/>
</dbReference>
<dbReference type="GO" id="GO:0097367">
    <property type="term" value="F:carbohydrate derivative binding"/>
    <property type="evidence" value="ECO:0007669"/>
    <property type="project" value="InterPro"/>
</dbReference>
<protein>
    <submittedName>
        <fullName evidence="2">XRE family transcriptional regulator</fullName>
    </submittedName>
</protein>
<dbReference type="SUPFAM" id="SSF46689">
    <property type="entry name" value="Homeodomain-like"/>
    <property type="match status" value="1"/>
</dbReference>
<proteinExistence type="predicted"/>
<dbReference type="PROSITE" id="PS51071">
    <property type="entry name" value="HTH_RPIR"/>
    <property type="match status" value="1"/>
</dbReference>
<comment type="caution">
    <text evidence="2">The sequence shown here is derived from an EMBL/GenBank/DDBJ whole genome shotgun (WGS) entry which is preliminary data.</text>
</comment>
<evidence type="ECO:0000313" key="3">
    <source>
        <dbReference type="Proteomes" id="UP000606935"/>
    </source>
</evidence>
<dbReference type="Proteomes" id="UP000606935">
    <property type="component" value="Unassembled WGS sequence"/>
</dbReference>
<dbReference type="GO" id="GO:0003677">
    <property type="term" value="F:DNA binding"/>
    <property type="evidence" value="ECO:0007669"/>
    <property type="project" value="InterPro"/>
</dbReference>
<dbReference type="Gene3D" id="3.40.50.10490">
    <property type="entry name" value="Glucose-6-phosphate isomerase like protein, domain 1"/>
    <property type="match status" value="1"/>
</dbReference>
<keyword evidence="3" id="KW-1185">Reference proteome</keyword>
<feature type="domain" description="HTH rpiR-type" evidence="1">
    <location>
        <begin position="1"/>
        <end position="77"/>
    </location>
</feature>
<reference evidence="2" key="2">
    <citation type="submission" date="2020-09" db="EMBL/GenBank/DDBJ databases">
        <authorList>
            <person name="Sun Q."/>
            <person name="Zhou Y."/>
        </authorList>
    </citation>
    <scope>NUCLEOTIDE SEQUENCE</scope>
    <source>
        <strain evidence="2">CGMCC 1.7086</strain>
    </source>
</reference>
<sequence>MTCLLKMQAMRENMSSSEKRLADFILDNTHLLRDYSSQQLANAVGVSQSSVVKFSQKMGYRGYPDLKLAVNESLARGLGLQNQSGASDSQDERELISELIRQEAMKTIDYLAEVEISDAFSQALAALTNAACIQVQGMGEGCYPATRLAQGLCQLPKQVQHVNDQRLDLLLAEQAIENKVLVVISIDDSDSHLQELIRINRSYRAKIIGICKYGDTRLPSLCDITLQMLVDSHHPDVVIPPQAINLSYLVDLLVLSLQKAAAKG</sequence>
<dbReference type="Pfam" id="PF01418">
    <property type="entry name" value="HTH_6"/>
    <property type="match status" value="1"/>
</dbReference>
<dbReference type="InterPro" id="IPR036388">
    <property type="entry name" value="WH-like_DNA-bd_sf"/>
</dbReference>
<organism evidence="2 3">
    <name type="scientific">Bowmanella pacifica</name>
    <dbReference type="NCBI Taxonomy" id="502051"/>
    <lineage>
        <taxon>Bacteria</taxon>
        <taxon>Pseudomonadati</taxon>
        <taxon>Pseudomonadota</taxon>
        <taxon>Gammaproteobacteria</taxon>
        <taxon>Alteromonadales</taxon>
        <taxon>Alteromonadaceae</taxon>
        <taxon>Bowmanella</taxon>
    </lineage>
</organism>
<dbReference type="SUPFAM" id="SSF53697">
    <property type="entry name" value="SIS domain"/>
    <property type="match status" value="1"/>
</dbReference>
<dbReference type="Gene3D" id="1.10.10.10">
    <property type="entry name" value="Winged helix-like DNA-binding domain superfamily/Winged helix DNA-binding domain"/>
    <property type="match status" value="1"/>
</dbReference>
<dbReference type="PANTHER" id="PTHR30514:SF17">
    <property type="entry name" value="HTH-TYPE TRANSCRIPTIONAL REGULATOR MURR"/>
    <property type="match status" value="1"/>
</dbReference>
<reference evidence="2" key="1">
    <citation type="journal article" date="2014" name="Int. J. Syst. Evol. Microbiol.">
        <title>Complete genome sequence of Corynebacterium casei LMG S-19264T (=DSM 44701T), isolated from a smear-ripened cheese.</title>
        <authorList>
            <consortium name="US DOE Joint Genome Institute (JGI-PGF)"/>
            <person name="Walter F."/>
            <person name="Albersmeier A."/>
            <person name="Kalinowski J."/>
            <person name="Ruckert C."/>
        </authorList>
    </citation>
    <scope>NUCLEOTIDE SEQUENCE</scope>
    <source>
        <strain evidence="2">CGMCC 1.7086</strain>
    </source>
</reference>
<name>A0A918DGF9_9ALTE</name>
<dbReference type="GO" id="GO:1901135">
    <property type="term" value="P:carbohydrate derivative metabolic process"/>
    <property type="evidence" value="ECO:0007669"/>
    <property type="project" value="InterPro"/>
</dbReference>
<dbReference type="PANTHER" id="PTHR30514">
    <property type="entry name" value="GLUCOKINASE"/>
    <property type="match status" value="1"/>
</dbReference>
<accession>A0A918DGF9</accession>
<dbReference type="InterPro" id="IPR047640">
    <property type="entry name" value="RpiR-like"/>
</dbReference>
<dbReference type="InterPro" id="IPR000281">
    <property type="entry name" value="HTH_RpiR"/>
</dbReference>
<dbReference type="InterPro" id="IPR046348">
    <property type="entry name" value="SIS_dom_sf"/>
</dbReference>
<dbReference type="InterPro" id="IPR009057">
    <property type="entry name" value="Homeodomain-like_sf"/>
</dbReference>
<evidence type="ECO:0000259" key="1">
    <source>
        <dbReference type="PROSITE" id="PS51071"/>
    </source>
</evidence>
<dbReference type="RefSeq" id="WP_188688759.1">
    <property type="nucleotide sequence ID" value="NZ_BMLS01000001.1"/>
</dbReference>
<gene>
    <name evidence="2" type="ORF">GCM10010982_01230</name>
</gene>